<evidence type="ECO:0000313" key="1">
    <source>
        <dbReference type="EMBL" id="GFM35067.1"/>
    </source>
</evidence>
<gene>
    <name evidence="1" type="ORF">DSM101010T_34320</name>
</gene>
<dbReference type="InterPro" id="IPR027417">
    <property type="entry name" value="P-loop_NTPase"/>
</dbReference>
<dbReference type="Pfam" id="PF10662">
    <property type="entry name" value="PduV-EutP"/>
    <property type="match status" value="1"/>
</dbReference>
<dbReference type="GO" id="GO:0005524">
    <property type="term" value="F:ATP binding"/>
    <property type="evidence" value="ECO:0007669"/>
    <property type="project" value="InterPro"/>
</dbReference>
<sequence length="136" mass="14871">MLIGETGAGKSSLISALSGEHFVSRRPMALEFCGPFINTPGEFLENRRFYHALITTAADCEILLMVQDATRRASVFPPQFAPIFNRTVLGVVTNTDAPDANPERAERFLHSAGAREMYRVSTATGEGLAALWQRLG</sequence>
<evidence type="ECO:0000313" key="2">
    <source>
        <dbReference type="Proteomes" id="UP000503840"/>
    </source>
</evidence>
<comment type="caution">
    <text evidence="1">The sequence shown here is derived from an EMBL/GenBank/DDBJ whole genome shotgun (WGS) entry which is preliminary data.</text>
</comment>
<dbReference type="PANTHER" id="PTHR40453">
    <property type="entry name" value="PROTEIN YOEF"/>
    <property type="match status" value="1"/>
</dbReference>
<name>A0A7J0BMU7_9BACT</name>
<dbReference type="SUPFAM" id="SSF52540">
    <property type="entry name" value="P-loop containing nucleoside triphosphate hydrolases"/>
    <property type="match status" value="1"/>
</dbReference>
<dbReference type="InterPro" id="IPR012381">
    <property type="entry name" value="EutP_PduV"/>
</dbReference>
<organism evidence="1 2">
    <name type="scientific">Desulfovibrio subterraneus</name>
    <dbReference type="NCBI Taxonomy" id="2718620"/>
    <lineage>
        <taxon>Bacteria</taxon>
        <taxon>Pseudomonadati</taxon>
        <taxon>Thermodesulfobacteriota</taxon>
        <taxon>Desulfovibrionia</taxon>
        <taxon>Desulfovibrionales</taxon>
        <taxon>Desulfovibrionaceae</taxon>
        <taxon>Desulfovibrio</taxon>
    </lineage>
</organism>
<dbReference type="Gene3D" id="3.40.50.300">
    <property type="entry name" value="P-loop containing nucleotide triphosphate hydrolases"/>
    <property type="match status" value="1"/>
</dbReference>
<accession>A0A7J0BMU7</accession>
<reference evidence="1 2" key="1">
    <citation type="submission" date="2020-05" db="EMBL/GenBank/DDBJ databases">
        <title>Draft genome sequence of Desulfovibrio sp. strain HN2T.</title>
        <authorList>
            <person name="Ueno A."/>
            <person name="Tamazawa S."/>
            <person name="Tamamura S."/>
            <person name="Murakami T."/>
            <person name="Kiyama T."/>
            <person name="Inomata H."/>
            <person name="Amano Y."/>
            <person name="Miyakawa K."/>
            <person name="Tamaki H."/>
            <person name="Naganuma T."/>
            <person name="Kaneko K."/>
        </authorList>
    </citation>
    <scope>NUCLEOTIDE SEQUENCE [LARGE SCALE GENOMIC DNA]</scope>
    <source>
        <strain evidence="1 2">HN2</strain>
    </source>
</reference>
<dbReference type="PANTHER" id="PTHR40453:SF1">
    <property type="entry name" value="PROTEIN YOEF"/>
    <property type="match status" value="1"/>
</dbReference>
<dbReference type="EMBL" id="BLVO01000016">
    <property type="protein sequence ID" value="GFM35067.1"/>
    <property type="molecule type" value="Genomic_DNA"/>
</dbReference>
<dbReference type="PIRSF" id="PIRSF036409">
    <property type="entry name" value="EutP_PduV"/>
    <property type="match status" value="1"/>
</dbReference>
<proteinExistence type="predicted"/>
<dbReference type="GO" id="GO:0006576">
    <property type="term" value="P:biogenic amine metabolic process"/>
    <property type="evidence" value="ECO:0007669"/>
    <property type="project" value="InterPro"/>
</dbReference>
<protein>
    <submittedName>
        <fullName evidence="1">Ethanolamine utilization protein EutP</fullName>
    </submittedName>
</protein>
<keyword evidence="2" id="KW-1185">Reference proteome</keyword>
<dbReference type="AlphaFoldDB" id="A0A7J0BMU7"/>
<dbReference type="Proteomes" id="UP000503840">
    <property type="component" value="Unassembled WGS sequence"/>
</dbReference>